<keyword evidence="5" id="KW-0175">Coiled coil</keyword>
<evidence type="ECO:0008006" key="11">
    <source>
        <dbReference type="Google" id="ProtNLM"/>
    </source>
</evidence>
<dbReference type="PANTHER" id="PTHR40412:SF1">
    <property type="entry name" value="SF-ASSEMBLIN"/>
    <property type="match status" value="1"/>
</dbReference>
<evidence type="ECO:0000256" key="6">
    <source>
        <dbReference type="ARBA" id="ARBA00023212"/>
    </source>
</evidence>
<dbReference type="Proteomes" id="UP000290189">
    <property type="component" value="Unassembled WGS sequence"/>
</dbReference>
<name>A0A0G4IYU2_PLABS</name>
<dbReference type="InterPro" id="IPR008374">
    <property type="entry name" value="SF_assemblin/giardin_b"/>
</dbReference>
<reference evidence="8 10" key="2">
    <citation type="submission" date="2018-03" db="EMBL/GenBank/DDBJ databases">
        <authorList>
            <person name="Fogelqvist J."/>
        </authorList>
    </citation>
    <scope>NUCLEOTIDE SEQUENCE [LARGE SCALE GENOMIC DNA]</scope>
</reference>
<evidence type="ECO:0000256" key="5">
    <source>
        <dbReference type="ARBA" id="ARBA00023054"/>
    </source>
</evidence>
<comment type="similarity">
    <text evidence="2">Belongs to the SF-assemblin family.</text>
</comment>
<dbReference type="OrthoDB" id="436841at2759"/>
<sequence>MGNEGADVVQVPSIDVSLETELRKEFAALAQSFDGFETALISKKTVRKDDNDHRIQVLVKNIGEIEVSLSNESRRRKETAIAMEAMFNEALAKLMATMEAPIWEKFTAIEESIKRVDEKIDVIDKKVEEDRKAFPKQIEERSIALTKQLQEFKTRFANEQTVRADRERQLLVSIRDNKQDALARFTSQRFAIEQKFREIDNEIAAEARLRRNEAEHLHDRTIDRLLALKVELEKCNKERIRTTKEVAKALVHYTAALQTGVNIVSSAVGI</sequence>
<protein>
    <recommendedName>
        <fullName evidence="11">SF-assemblin</fullName>
    </recommendedName>
</protein>
<dbReference type="EMBL" id="OVEO01000002">
    <property type="protein sequence ID" value="SPQ94063.1"/>
    <property type="molecule type" value="Genomic_DNA"/>
</dbReference>
<organism evidence="7 9">
    <name type="scientific">Plasmodiophora brassicae</name>
    <name type="common">Clubroot disease agent</name>
    <dbReference type="NCBI Taxonomy" id="37360"/>
    <lineage>
        <taxon>Eukaryota</taxon>
        <taxon>Sar</taxon>
        <taxon>Rhizaria</taxon>
        <taxon>Endomyxa</taxon>
        <taxon>Phytomyxea</taxon>
        <taxon>Plasmodiophorida</taxon>
        <taxon>Plasmodiophoridae</taxon>
        <taxon>Plasmodiophora</taxon>
    </lineage>
</organism>
<dbReference type="EMBL" id="CDSF01000101">
    <property type="protein sequence ID" value="CEP00432.1"/>
    <property type="molecule type" value="Genomic_DNA"/>
</dbReference>
<geneLocation type="mitochondrion" evidence="8"/>
<dbReference type="Proteomes" id="UP000039324">
    <property type="component" value="Unassembled WGS sequence"/>
</dbReference>
<reference evidence="7 9" key="1">
    <citation type="submission" date="2015-02" db="EMBL/GenBank/DDBJ databases">
        <authorList>
            <person name="Chooi Y.-H."/>
        </authorList>
    </citation>
    <scope>NUCLEOTIDE SEQUENCE [LARGE SCALE GENOMIC DNA]</scope>
    <source>
        <strain evidence="7">E3</strain>
    </source>
</reference>
<evidence type="ECO:0000256" key="3">
    <source>
        <dbReference type="ARBA" id="ARBA00022490"/>
    </source>
</evidence>
<dbReference type="GO" id="GO:0005874">
    <property type="term" value="C:microtubule"/>
    <property type="evidence" value="ECO:0007669"/>
    <property type="project" value="UniProtKB-KW"/>
</dbReference>
<dbReference type="Pfam" id="PF06705">
    <property type="entry name" value="SF-assemblin"/>
    <property type="match status" value="1"/>
</dbReference>
<keyword evidence="6" id="KW-0206">Cytoskeleton</keyword>
<comment type="subcellular location">
    <subcellularLocation>
        <location evidence="1">Cytoplasm</location>
        <location evidence="1">Cytoskeleton</location>
    </subcellularLocation>
</comment>
<accession>A0A0G4IYU2</accession>
<dbReference type="GO" id="GO:0005200">
    <property type="term" value="F:structural constituent of cytoskeleton"/>
    <property type="evidence" value="ECO:0007669"/>
    <property type="project" value="InterPro"/>
</dbReference>
<dbReference type="OMA" id="QNYCDEQ"/>
<dbReference type="PRINTS" id="PR01799">
    <property type="entry name" value="SFASSEMBLIN"/>
</dbReference>
<evidence type="ECO:0000313" key="10">
    <source>
        <dbReference type="Proteomes" id="UP000290189"/>
    </source>
</evidence>
<gene>
    <name evidence="7" type="ORF">PBRA_001486</name>
    <name evidence="8" type="ORF">PLBR_LOCUS1278</name>
</gene>
<evidence type="ECO:0000313" key="7">
    <source>
        <dbReference type="EMBL" id="CEP00432.1"/>
    </source>
</evidence>
<keyword evidence="9" id="KW-1185">Reference proteome</keyword>
<evidence type="ECO:0000256" key="2">
    <source>
        <dbReference type="ARBA" id="ARBA00005678"/>
    </source>
</evidence>
<dbReference type="PANTHER" id="PTHR40412">
    <property type="entry name" value="SF-ASSEMBLIN"/>
    <property type="match status" value="1"/>
</dbReference>
<proteinExistence type="inferred from homology"/>
<evidence type="ECO:0000256" key="4">
    <source>
        <dbReference type="ARBA" id="ARBA00022701"/>
    </source>
</evidence>
<evidence type="ECO:0000256" key="1">
    <source>
        <dbReference type="ARBA" id="ARBA00004245"/>
    </source>
</evidence>
<keyword evidence="8" id="KW-0496">Mitochondrion</keyword>
<keyword evidence="4" id="KW-0493">Microtubule</keyword>
<evidence type="ECO:0000313" key="8">
    <source>
        <dbReference type="EMBL" id="SPQ94063.1"/>
    </source>
</evidence>
<evidence type="ECO:0000313" key="9">
    <source>
        <dbReference type="Proteomes" id="UP000039324"/>
    </source>
</evidence>
<dbReference type="AlphaFoldDB" id="A0A0G4IYU2"/>
<keyword evidence="3" id="KW-0963">Cytoplasm</keyword>